<dbReference type="Pfam" id="PF16805">
    <property type="entry name" value="Trans_coact"/>
    <property type="match status" value="1"/>
</dbReference>
<protein>
    <submittedName>
        <fullName evidence="1">Uncharacterized protein</fullName>
    </submittedName>
</protein>
<accession>A0A382RJP7</accession>
<dbReference type="InterPro" id="IPR042071">
    <property type="entry name" value="Trans_coact_sf"/>
</dbReference>
<gene>
    <name evidence="1" type="ORF">METZ01_LOCUS350778</name>
</gene>
<dbReference type="EMBL" id="UINC01122235">
    <property type="protein sequence ID" value="SVC97924.1"/>
    <property type="molecule type" value="Genomic_DNA"/>
</dbReference>
<reference evidence="1" key="1">
    <citation type="submission" date="2018-05" db="EMBL/GenBank/DDBJ databases">
        <authorList>
            <person name="Lanie J.A."/>
            <person name="Ng W.-L."/>
            <person name="Kazmierczak K.M."/>
            <person name="Andrzejewski T.M."/>
            <person name="Davidsen T.M."/>
            <person name="Wayne K.J."/>
            <person name="Tettelin H."/>
            <person name="Glass J.I."/>
            <person name="Rusch D."/>
            <person name="Podicherti R."/>
            <person name="Tsui H.-C.T."/>
            <person name="Winkler M.E."/>
        </authorList>
    </citation>
    <scope>NUCLEOTIDE SEQUENCE</scope>
</reference>
<dbReference type="AlphaFoldDB" id="A0A382RJP7"/>
<name>A0A382RJP7_9ZZZZ</name>
<dbReference type="InterPro" id="IPR031836">
    <property type="entry name" value="Trans_coact"/>
</dbReference>
<organism evidence="1">
    <name type="scientific">marine metagenome</name>
    <dbReference type="NCBI Taxonomy" id="408172"/>
    <lineage>
        <taxon>unclassified sequences</taxon>
        <taxon>metagenomes</taxon>
        <taxon>ecological metagenomes</taxon>
    </lineage>
</organism>
<proteinExistence type="predicted"/>
<sequence length="48" mass="5484">MDSVLFYCEQNEMEPETAASLITGKLKQKIREEAEELNFLPKTAKLPV</sequence>
<dbReference type="Gene3D" id="1.10.10.2850">
    <property type="entry name" value="Phage late-transcription coactivator-like"/>
    <property type="match status" value="1"/>
</dbReference>
<evidence type="ECO:0000313" key="1">
    <source>
        <dbReference type="EMBL" id="SVC97924.1"/>
    </source>
</evidence>